<gene>
    <name evidence="2" type="ORF">DXV75_11125</name>
</gene>
<dbReference type="Proteomes" id="UP000256561">
    <property type="component" value="Unassembled WGS sequence"/>
</dbReference>
<protein>
    <recommendedName>
        <fullName evidence="4">WD40 repeat domain-containing protein</fullName>
    </recommendedName>
</protein>
<dbReference type="RefSeq" id="WP_115593493.1">
    <property type="nucleotide sequence ID" value="NZ_QRHA01000007.1"/>
</dbReference>
<feature type="signal peptide" evidence="1">
    <location>
        <begin position="1"/>
        <end position="24"/>
    </location>
</feature>
<sequence>MFKDCFTKAVFSVFLVVANFQAIAVESNIWLFSVIRDAGNMRVVEAKKLTDNPDYSNQPYFLHNGDGLYFSQSFGLGDTAQTDVMLYDIVRGFHRNLTASGLSEYSPTPMPAGNGFSVIRVDEAGKQWLWAFDDNGNRLGKLSSAEPVGYHVWLAEESFLAFILGSPHTLQAITLNGHQTIIDDHIGPSMWKIPTTSMFSYTKNPAPEQQPWTLMGYDPATQEAHVLVTMPENAYYMAWSARAEALVGVKNRIYAWSLQSKNIADEKAESGLSEASPWHEWLDLSDYCEGTLTRLHFSNDGRKLATVCEQ</sequence>
<dbReference type="InterPro" id="IPR011042">
    <property type="entry name" value="6-blade_b-propeller_TolB-like"/>
</dbReference>
<accession>A0A3D8M6B1</accession>
<dbReference type="AlphaFoldDB" id="A0A3D8M6B1"/>
<evidence type="ECO:0000256" key="1">
    <source>
        <dbReference type="SAM" id="SignalP"/>
    </source>
</evidence>
<comment type="caution">
    <text evidence="2">The sequence shown here is derived from an EMBL/GenBank/DDBJ whole genome shotgun (WGS) entry which is preliminary data.</text>
</comment>
<name>A0A3D8M6B1_9ALTE</name>
<dbReference type="SUPFAM" id="SSF82171">
    <property type="entry name" value="DPP6 N-terminal domain-like"/>
    <property type="match status" value="1"/>
</dbReference>
<dbReference type="OrthoDB" id="9797498at2"/>
<dbReference type="EMBL" id="QRHA01000007">
    <property type="protein sequence ID" value="RDV25161.1"/>
    <property type="molecule type" value="Genomic_DNA"/>
</dbReference>
<reference evidence="3" key="1">
    <citation type="submission" date="2018-08" db="EMBL/GenBank/DDBJ databases">
        <authorList>
            <person name="Zhang J."/>
            <person name="Du Z.-J."/>
        </authorList>
    </citation>
    <scope>NUCLEOTIDE SEQUENCE [LARGE SCALE GENOMIC DNA]</scope>
    <source>
        <strain evidence="3">KCTC 52655</strain>
    </source>
</reference>
<keyword evidence="3" id="KW-1185">Reference proteome</keyword>
<proteinExistence type="predicted"/>
<keyword evidence="1" id="KW-0732">Signal</keyword>
<dbReference type="Gene3D" id="2.120.10.30">
    <property type="entry name" value="TolB, C-terminal domain"/>
    <property type="match status" value="1"/>
</dbReference>
<evidence type="ECO:0000313" key="2">
    <source>
        <dbReference type="EMBL" id="RDV25161.1"/>
    </source>
</evidence>
<evidence type="ECO:0008006" key="4">
    <source>
        <dbReference type="Google" id="ProtNLM"/>
    </source>
</evidence>
<evidence type="ECO:0000313" key="3">
    <source>
        <dbReference type="Proteomes" id="UP000256561"/>
    </source>
</evidence>
<feature type="chain" id="PRO_5017547483" description="WD40 repeat domain-containing protein" evidence="1">
    <location>
        <begin position="25"/>
        <end position="310"/>
    </location>
</feature>
<organism evidence="2 3">
    <name type="scientific">Alteromonas aestuariivivens</name>
    <dbReference type="NCBI Taxonomy" id="1938339"/>
    <lineage>
        <taxon>Bacteria</taxon>
        <taxon>Pseudomonadati</taxon>
        <taxon>Pseudomonadota</taxon>
        <taxon>Gammaproteobacteria</taxon>
        <taxon>Alteromonadales</taxon>
        <taxon>Alteromonadaceae</taxon>
        <taxon>Alteromonas/Salinimonas group</taxon>
        <taxon>Alteromonas</taxon>
    </lineage>
</organism>